<feature type="region of interest" description="Disordered" evidence="1">
    <location>
        <begin position="48"/>
        <end position="80"/>
    </location>
</feature>
<proteinExistence type="predicted"/>
<reference evidence="2" key="1">
    <citation type="submission" date="2024-06" db="UniProtKB">
        <authorList>
            <consortium name="RefSeq"/>
        </authorList>
    </citation>
    <scope>NUCLEOTIDE SEQUENCE [LARGE SCALE GENOMIC DNA]</scope>
    <source>
        <tissue evidence="3 5">Whole sample</tissue>
    </source>
</reference>
<evidence type="ECO:0000313" key="2">
    <source>
        <dbReference type="Proteomes" id="UP000694844"/>
    </source>
</evidence>
<dbReference type="AlphaFoldDB" id="A0A8B8D619"/>
<dbReference type="RefSeq" id="XP_022322308.1">
    <property type="nucleotide sequence ID" value="XM_022466600.1"/>
</dbReference>
<feature type="compositionally biased region" description="Basic and acidic residues" evidence="1">
    <location>
        <begin position="56"/>
        <end position="66"/>
    </location>
</feature>
<reference evidence="4 7" key="2">
    <citation type="submission" date="2025-04" db="UniProtKB">
        <authorList>
            <consortium name="RefSeq"/>
        </authorList>
    </citation>
    <scope>IDENTIFICATION</scope>
    <source>
        <tissue evidence="4 7">Whole sample</tissue>
    </source>
</reference>
<dbReference type="RefSeq" id="XP_022322289.1">
    <property type="nucleotide sequence ID" value="XM_022466581.1"/>
</dbReference>
<evidence type="ECO:0000313" key="3">
    <source>
        <dbReference type="RefSeq" id="XP_022322272.1"/>
    </source>
</evidence>
<gene>
    <name evidence="3 4 5 6 7" type="primary">LOC111123892</name>
</gene>
<dbReference type="RefSeq" id="XP_022322272.1">
    <property type="nucleotide sequence ID" value="XM_022466564.1"/>
</dbReference>
<dbReference type="KEGG" id="cvn:111123892"/>
<dbReference type="RefSeq" id="XP_022322298.1">
    <property type="nucleotide sequence ID" value="XM_022466590.1"/>
</dbReference>
<evidence type="ECO:0000313" key="5">
    <source>
        <dbReference type="RefSeq" id="XP_022322289.1"/>
    </source>
</evidence>
<protein>
    <submittedName>
        <fullName evidence="3 4">Uncharacterized protein LOC111123892</fullName>
    </submittedName>
</protein>
<keyword evidence="2" id="KW-1185">Reference proteome</keyword>
<evidence type="ECO:0000313" key="4">
    <source>
        <dbReference type="RefSeq" id="XP_022322281.1"/>
    </source>
</evidence>
<accession>A0A8B8D619</accession>
<sequence length="268" mass="30660">MKNQDMKHSHHQQKVLNLGKANNHIEMYNTPSQASYFYPPYMKPNSQYPSAYKQNTKYDNKDETHPNYHGYPPKNCDKGGRFVPNHEMSPRNRMDMGSHSSSHHPHDVHLMTQMMNSQYNSMDKSKYLHPNSIRYPSKPMEDVSQTSIPSAMAPGPLPTQRYCHPNSPFRMPQLYPSNPPIPSPREYFNNSTNSKTISWCLVTGIQSPSRQGYHTPPLITTLPHPLVVLDKPVLLSINPPNQKSNKVGKDKIIPPQFRVIHGNVKPLD</sequence>
<evidence type="ECO:0000313" key="6">
    <source>
        <dbReference type="RefSeq" id="XP_022322298.1"/>
    </source>
</evidence>
<dbReference type="Proteomes" id="UP000694844">
    <property type="component" value="Chromosome 1"/>
</dbReference>
<dbReference type="GeneID" id="111123892"/>
<evidence type="ECO:0000256" key="1">
    <source>
        <dbReference type="SAM" id="MobiDB-lite"/>
    </source>
</evidence>
<evidence type="ECO:0000313" key="7">
    <source>
        <dbReference type="RefSeq" id="XP_022322308.1"/>
    </source>
</evidence>
<organism evidence="2 4">
    <name type="scientific">Crassostrea virginica</name>
    <name type="common">Eastern oyster</name>
    <dbReference type="NCBI Taxonomy" id="6565"/>
    <lineage>
        <taxon>Eukaryota</taxon>
        <taxon>Metazoa</taxon>
        <taxon>Spiralia</taxon>
        <taxon>Lophotrochozoa</taxon>
        <taxon>Mollusca</taxon>
        <taxon>Bivalvia</taxon>
        <taxon>Autobranchia</taxon>
        <taxon>Pteriomorphia</taxon>
        <taxon>Ostreida</taxon>
        <taxon>Ostreoidea</taxon>
        <taxon>Ostreidae</taxon>
        <taxon>Crassostrea</taxon>
    </lineage>
</organism>
<dbReference type="RefSeq" id="XP_022322281.1">
    <property type="nucleotide sequence ID" value="XM_022466573.1"/>
</dbReference>
<name>A0A8B8D619_CRAVI</name>